<dbReference type="PANTHER" id="PTHR15492:SF1">
    <property type="entry name" value="CYCLIN-D1-BINDING PROTEIN 1"/>
    <property type="match status" value="1"/>
</dbReference>
<dbReference type="OrthoDB" id="41588at2759"/>
<reference evidence="3" key="1">
    <citation type="submission" date="2020-06" db="EMBL/GenBank/DDBJ databases">
        <authorList>
            <consortium name="Plant Systems Biology data submission"/>
        </authorList>
    </citation>
    <scope>NUCLEOTIDE SEQUENCE</scope>
    <source>
        <strain evidence="3">D6</strain>
    </source>
</reference>
<dbReference type="Gene3D" id="1.20.1410.10">
    <property type="entry name" value="I/LWEQ domain"/>
    <property type="match status" value="1"/>
</dbReference>
<dbReference type="AlphaFoldDB" id="A0A9N8DDT5"/>
<evidence type="ECO:0000313" key="4">
    <source>
        <dbReference type="Proteomes" id="UP001153069"/>
    </source>
</evidence>
<dbReference type="EMBL" id="CAICTM010000092">
    <property type="protein sequence ID" value="CAB9500814.1"/>
    <property type="molecule type" value="Genomic_DNA"/>
</dbReference>
<keyword evidence="4" id="KW-1185">Reference proteome</keyword>
<dbReference type="InterPro" id="IPR049317">
    <property type="entry name" value="GCIP-like_N"/>
</dbReference>
<gene>
    <name evidence="3" type="ORF">SEMRO_93_G048270.1</name>
</gene>
<feature type="domain" description="Cyclin-D1-binding protein 1-like N-terminal" evidence="2">
    <location>
        <begin position="51"/>
        <end position="197"/>
    </location>
</feature>
<evidence type="ECO:0000313" key="3">
    <source>
        <dbReference type="EMBL" id="CAB9500814.1"/>
    </source>
</evidence>
<accession>A0A9N8DDT5</accession>
<comment type="caution">
    <text evidence="3">The sequence shown here is derived from an EMBL/GenBank/DDBJ whole genome shotgun (WGS) entry which is preliminary data.</text>
</comment>
<proteinExistence type="predicted"/>
<dbReference type="InterPro" id="IPR026907">
    <property type="entry name" value="GCIP-like"/>
</dbReference>
<organism evidence="3 4">
    <name type="scientific">Seminavis robusta</name>
    <dbReference type="NCBI Taxonomy" id="568900"/>
    <lineage>
        <taxon>Eukaryota</taxon>
        <taxon>Sar</taxon>
        <taxon>Stramenopiles</taxon>
        <taxon>Ochrophyta</taxon>
        <taxon>Bacillariophyta</taxon>
        <taxon>Bacillariophyceae</taxon>
        <taxon>Bacillariophycidae</taxon>
        <taxon>Naviculales</taxon>
        <taxon>Naviculaceae</taxon>
        <taxon>Seminavis</taxon>
    </lineage>
</organism>
<evidence type="ECO:0000259" key="2">
    <source>
        <dbReference type="Pfam" id="PF13324"/>
    </source>
</evidence>
<dbReference type="PANTHER" id="PTHR15492">
    <property type="entry name" value="CYCLIN D1-BINDING PROTEIN 1"/>
    <property type="match status" value="1"/>
</dbReference>
<dbReference type="GO" id="GO:0005634">
    <property type="term" value="C:nucleus"/>
    <property type="evidence" value="ECO:0007669"/>
    <property type="project" value="TreeGrafter"/>
</dbReference>
<sequence>MTSSSPDTSSVLEGLQRLSISCQELDDRSSAPLGHFQDIPRDIQQSYECILQGANLVHATSTKFTLVGKMSQEGDEANKIAQDLLRGCQLIATGALVVGNNAYGCSRSTRQYTKRAARSVVASVIQLVEMLLHHPDAKVLEKDNTLAAQKCGAVWQTCDQWIQKKVPQGNRNAMRRDLFTWMMECNETMQEFQQMIDRGAAASTTAEENNNDNDNPQTEKHDDKETTFEEFLCQMAAGNQEEQYTAKELEMAKPAVALIKCSRGSINVVLKACESAAKQLTVPAKSKTVLEFLQKAHDLARVVGEGMTDLGTLLYPTISLEDIERQGAKQTQSMAAVLDYVLDSAAAMELDEETLELANKIRPNLDKRHGELQTAIKEARK</sequence>
<feature type="region of interest" description="Disordered" evidence="1">
    <location>
        <begin position="203"/>
        <end position="224"/>
    </location>
</feature>
<protein>
    <submittedName>
        <fullName evidence="3">Phosphatidylserine synthase</fullName>
    </submittedName>
</protein>
<evidence type="ECO:0000256" key="1">
    <source>
        <dbReference type="SAM" id="MobiDB-lite"/>
    </source>
</evidence>
<name>A0A9N8DDT5_9STRA</name>
<dbReference type="Proteomes" id="UP001153069">
    <property type="component" value="Unassembled WGS sequence"/>
</dbReference>
<dbReference type="Gene3D" id="1.20.1420.10">
    <property type="entry name" value="Talin, central domain"/>
    <property type="match status" value="1"/>
</dbReference>
<dbReference type="Pfam" id="PF13324">
    <property type="entry name" value="GCIP_N"/>
    <property type="match status" value="1"/>
</dbReference>